<dbReference type="Gene3D" id="1.25.40.10">
    <property type="entry name" value="Tetratricopeptide repeat domain"/>
    <property type="match status" value="1"/>
</dbReference>
<dbReference type="InterPro" id="IPR011990">
    <property type="entry name" value="TPR-like_helical_dom_sf"/>
</dbReference>
<keyword evidence="4" id="KW-0677">Repeat</keyword>
<evidence type="ECO:0000259" key="7">
    <source>
        <dbReference type="Pfam" id="PF08640"/>
    </source>
</evidence>
<keyword evidence="3" id="KW-0698">rRNA processing</keyword>
<dbReference type="OrthoDB" id="28112at2759"/>
<protein>
    <submittedName>
        <fullName evidence="8">U3 small nucleolar RNA-associated protein 6-domain-containing protein</fullName>
    </submittedName>
</protein>
<keyword evidence="5" id="KW-0539">Nucleus</keyword>
<dbReference type="PANTHER" id="PTHR23271:SF1">
    <property type="entry name" value="U3 SMALL NUCLEOLAR RNA-ASSOCIATED PROTEIN 6 HOMOLOG"/>
    <property type="match status" value="1"/>
</dbReference>
<dbReference type="STRING" id="71784.A0A1Y2B691"/>
<dbReference type="GO" id="GO:0030515">
    <property type="term" value="F:snoRNA binding"/>
    <property type="evidence" value="ECO:0007669"/>
    <property type="project" value="InterPro"/>
</dbReference>
<dbReference type="GO" id="GO:0000462">
    <property type="term" value="P:maturation of SSU-rRNA from tricistronic rRNA transcript (SSU-rRNA, 5.8S rRNA, LSU-rRNA)"/>
    <property type="evidence" value="ECO:0007669"/>
    <property type="project" value="InterPro"/>
</dbReference>
<organism evidence="8 9">
    <name type="scientific">Naematelia encephala</name>
    <dbReference type="NCBI Taxonomy" id="71784"/>
    <lineage>
        <taxon>Eukaryota</taxon>
        <taxon>Fungi</taxon>
        <taxon>Dikarya</taxon>
        <taxon>Basidiomycota</taxon>
        <taxon>Agaricomycotina</taxon>
        <taxon>Tremellomycetes</taxon>
        <taxon>Tremellales</taxon>
        <taxon>Naemateliaceae</taxon>
        <taxon>Naematelia</taxon>
    </lineage>
</organism>
<comment type="similarity">
    <text evidence="2">Belongs to the UTP6 family.</text>
</comment>
<dbReference type="PANTHER" id="PTHR23271">
    <property type="entry name" value="HEPATOCELLULAR CARCINOMA-ASSOCIATED ANTIGEN 66"/>
    <property type="match status" value="1"/>
</dbReference>
<feature type="domain" description="U3 small nucleolar RNA-associated protein 6 N-terminal" evidence="7">
    <location>
        <begin position="8"/>
        <end position="80"/>
    </location>
</feature>
<dbReference type="InterPro" id="IPR013949">
    <property type="entry name" value="Utp6"/>
</dbReference>
<evidence type="ECO:0000256" key="6">
    <source>
        <dbReference type="SAM" id="MobiDB-lite"/>
    </source>
</evidence>
<reference evidence="8 9" key="1">
    <citation type="submission" date="2016-07" db="EMBL/GenBank/DDBJ databases">
        <title>Pervasive Adenine N6-methylation of Active Genes in Fungi.</title>
        <authorList>
            <consortium name="DOE Joint Genome Institute"/>
            <person name="Mondo S.J."/>
            <person name="Dannebaum R.O."/>
            <person name="Kuo R.C."/>
            <person name="Labutti K."/>
            <person name="Haridas S."/>
            <person name="Kuo A."/>
            <person name="Salamov A."/>
            <person name="Ahrendt S.R."/>
            <person name="Lipzen A."/>
            <person name="Sullivan W."/>
            <person name="Andreopoulos W.B."/>
            <person name="Clum A."/>
            <person name="Lindquist E."/>
            <person name="Daum C."/>
            <person name="Ramamoorthy G.K."/>
            <person name="Gryganskyi A."/>
            <person name="Culley D."/>
            <person name="Magnuson J.K."/>
            <person name="James T.Y."/>
            <person name="O'Malley M.A."/>
            <person name="Stajich J.E."/>
            <person name="Spatafora J.W."/>
            <person name="Visel A."/>
            <person name="Grigoriev I.V."/>
        </authorList>
    </citation>
    <scope>NUCLEOTIDE SEQUENCE [LARGE SCALE GENOMIC DNA]</scope>
    <source>
        <strain evidence="8 9">68-887.2</strain>
    </source>
</reference>
<dbReference type="InParanoid" id="A0A1Y2B691"/>
<accession>A0A1Y2B691</accession>
<dbReference type="InterPro" id="IPR055347">
    <property type="entry name" value="UTP6_N"/>
</dbReference>
<dbReference type="AlphaFoldDB" id="A0A1Y2B691"/>
<evidence type="ECO:0000313" key="8">
    <source>
        <dbReference type="EMBL" id="ORY29987.1"/>
    </source>
</evidence>
<dbReference type="Proteomes" id="UP000193986">
    <property type="component" value="Unassembled WGS sequence"/>
</dbReference>
<evidence type="ECO:0000256" key="2">
    <source>
        <dbReference type="ARBA" id="ARBA00010734"/>
    </source>
</evidence>
<proteinExistence type="inferred from homology"/>
<evidence type="ECO:0000256" key="1">
    <source>
        <dbReference type="ARBA" id="ARBA00004604"/>
    </source>
</evidence>
<comment type="subcellular location">
    <subcellularLocation>
        <location evidence="1">Nucleus</location>
        <location evidence="1">Nucleolus</location>
    </subcellularLocation>
</comment>
<gene>
    <name evidence="8" type="ORF">BCR39DRAFT_158060</name>
</gene>
<dbReference type="GO" id="GO:0032040">
    <property type="term" value="C:small-subunit processome"/>
    <property type="evidence" value="ECO:0007669"/>
    <property type="project" value="TreeGrafter"/>
</dbReference>
<dbReference type="SMART" id="SM00386">
    <property type="entry name" value="HAT"/>
    <property type="match status" value="3"/>
</dbReference>
<name>A0A1Y2B691_9TREE</name>
<evidence type="ECO:0000256" key="5">
    <source>
        <dbReference type="ARBA" id="ARBA00023242"/>
    </source>
</evidence>
<evidence type="ECO:0000256" key="4">
    <source>
        <dbReference type="ARBA" id="ARBA00022737"/>
    </source>
</evidence>
<dbReference type="GO" id="GO:0034388">
    <property type="term" value="C:Pwp2p-containing subcomplex of 90S preribosome"/>
    <property type="evidence" value="ECO:0007669"/>
    <property type="project" value="TreeGrafter"/>
</dbReference>
<dbReference type="Pfam" id="PF08640">
    <property type="entry name" value="U3_assoc_6"/>
    <property type="match status" value="1"/>
</dbReference>
<dbReference type="EMBL" id="MCFC01000022">
    <property type="protein sequence ID" value="ORY29987.1"/>
    <property type="molecule type" value="Genomic_DNA"/>
</dbReference>
<sequence>MEKVQFQLEATLPELKDLYEKGLFTKTEINQITRRRTALETALVRRVTRKEDFFRYAEYEINLERLRRVRWKRLKYDLNPPPPSASSYSLPRRTLYILKRATIKFPSDLAVWLAYIEYASRERMHKVVTKGLNSALQHHPLSSTLYLLSTYHHLHPTSPFPRSSIPSASTLTLPTSTEADEDDDDAPSGFSLEGTTPARTTLLLGLRLLPRSHELWREYIKLELGWVEALRRRWRVLGIKLAEEVPRDSAFEGDSEALIGGEGAFGPEGEDARKAILAGQLVVEAIKPALEAIQPGTDTDDVDSEDGMAFRQGLVQMLRTYPSPLRTKCLEAIYEELGRIADRGEQQGAKARLVLVTKALYDQAYDPDRKDQGGVVLEGVELVEEYGRIAKEIRKIAKSMTGPDWGDAVGPWLVEQIKQNVENTDLVSFVNLP</sequence>
<comment type="caution">
    <text evidence="8">The sequence shown here is derived from an EMBL/GenBank/DDBJ whole genome shotgun (WGS) entry which is preliminary data.</text>
</comment>
<keyword evidence="9" id="KW-1185">Reference proteome</keyword>
<evidence type="ECO:0000313" key="9">
    <source>
        <dbReference type="Proteomes" id="UP000193986"/>
    </source>
</evidence>
<feature type="region of interest" description="Disordered" evidence="6">
    <location>
        <begin position="159"/>
        <end position="194"/>
    </location>
</feature>
<dbReference type="InterPro" id="IPR003107">
    <property type="entry name" value="HAT"/>
</dbReference>
<feature type="compositionally biased region" description="Low complexity" evidence="6">
    <location>
        <begin position="163"/>
        <end position="177"/>
    </location>
</feature>
<evidence type="ECO:0000256" key="3">
    <source>
        <dbReference type="ARBA" id="ARBA00022552"/>
    </source>
</evidence>